<accession>A0A4Q7DWQ4</accession>
<organism evidence="2 3">
    <name type="scientific">Lactobacillus delbrueckii</name>
    <dbReference type="NCBI Taxonomy" id="1584"/>
    <lineage>
        <taxon>Bacteria</taxon>
        <taxon>Bacillati</taxon>
        <taxon>Bacillota</taxon>
        <taxon>Bacilli</taxon>
        <taxon>Lactobacillales</taxon>
        <taxon>Lactobacillaceae</taxon>
        <taxon>Lactobacillus</taxon>
    </lineage>
</organism>
<comment type="caution">
    <text evidence="2">The sequence shown here is derived from an EMBL/GenBank/DDBJ whole genome shotgun (WGS) entry which is preliminary data.</text>
</comment>
<dbReference type="AlphaFoldDB" id="A0A4Q7DWQ4"/>
<dbReference type="EMBL" id="SETJ01000030">
    <property type="protein sequence ID" value="RZM16688.1"/>
    <property type="molecule type" value="Genomic_DNA"/>
</dbReference>
<gene>
    <name evidence="2" type="ORF">LDELB18P1_0814</name>
</gene>
<evidence type="ECO:0000256" key="1">
    <source>
        <dbReference type="SAM" id="Phobius"/>
    </source>
</evidence>
<evidence type="ECO:0000313" key="2">
    <source>
        <dbReference type="EMBL" id="RZM16688.1"/>
    </source>
</evidence>
<feature type="transmembrane region" description="Helical" evidence="1">
    <location>
        <begin position="14"/>
        <end position="35"/>
    </location>
</feature>
<keyword evidence="1" id="KW-0472">Membrane</keyword>
<evidence type="ECO:0000313" key="3">
    <source>
        <dbReference type="Proteomes" id="UP000292818"/>
    </source>
</evidence>
<proteinExistence type="predicted"/>
<dbReference type="Proteomes" id="UP000292818">
    <property type="component" value="Unassembled WGS sequence"/>
</dbReference>
<sequence length="37" mass="4149">MARYVFCKPDKPKLTYWSIIAFIVLGIIATAYLGLTA</sequence>
<protein>
    <submittedName>
        <fullName evidence="2">Uncharacterized protein</fullName>
    </submittedName>
</protein>
<name>A0A4Q7DWQ4_9LACO</name>
<keyword evidence="1" id="KW-0812">Transmembrane</keyword>
<keyword evidence="1" id="KW-1133">Transmembrane helix</keyword>
<reference evidence="2 3" key="1">
    <citation type="submission" date="2019-01" db="EMBL/GenBank/DDBJ databases">
        <title>Colonization of the human gut by bovine bacteria present in Parmesan cheese.</title>
        <authorList>
            <person name="Lugli G.A."/>
            <person name="Milani C."/>
        </authorList>
    </citation>
    <scope>NUCLEOTIDE SEQUENCE [LARGE SCALE GENOMIC DNA]</scope>
    <source>
        <strain evidence="2 3">LDELB18P1</strain>
    </source>
</reference>